<feature type="region of interest" description="Disordered" evidence="1">
    <location>
        <begin position="213"/>
        <end position="239"/>
    </location>
</feature>
<dbReference type="Proteomes" id="UP001153069">
    <property type="component" value="Unassembled WGS sequence"/>
</dbReference>
<protein>
    <submittedName>
        <fullName evidence="2">Uncharacterized protein</fullName>
    </submittedName>
</protein>
<keyword evidence="3" id="KW-1185">Reference proteome</keyword>
<reference evidence="2" key="1">
    <citation type="submission" date="2020-06" db="EMBL/GenBank/DDBJ databases">
        <authorList>
            <consortium name="Plant Systems Biology data submission"/>
        </authorList>
    </citation>
    <scope>NUCLEOTIDE SEQUENCE</scope>
    <source>
        <strain evidence="2">D6</strain>
    </source>
</reference>
<feature type="compositionally biased region" description="Basic and acidic residues" evidence="1">
    <location>
        <begin position="230"/>
        <end position="239"/>
    </location>
</feature>
<comment type="caution">
    <text evidence="2">The sequence shown here is derived from an EMBL/GenBank/DDBJ whole genome shotgun (WGS) entry which is preliminary data.</text>
</comment>
<dbReference type="AlphaFoldDB" id="A0A9N8EIS5"/>
<proteinExistence type="predicted"/>
<evidence type="ECO:0000256" key="1">
    <source>
        <dbReference type="SAM" id="MobiDB-lite"/>
    </source>
</evidence>
<accession>A0A9N8EIS5</accession>
<gene>
    <name evidence="2" type="ORF">SEMRO_1299_G260700.1</name>
</gene>
<evidence type="ECO:0000313" key="3">
    <source>
        <dbReference type="Proteomes" id="UP001153069"/>
    </source>
</evidence>
<dbReference type="EMBL" id="CAICTM010001297">
    <property type="protein sequence ID" value="CAB9522412.1"/>
    <property type="molecule type" value="Genomic_DNA"/>
</dbReference>
<sequence>MSDQYPKGAIIIIVDNEKPEGNGPFWVYPVPDMESVEEGQETKGFLIMCSVDQRCDERDGTVQWISAKMVGRKQIHFRVPSLPFFMMPLSAIHQDAVYKALDDQLPESIMKSINHSVAFLTPSTTGGSVDPMESAVAEARKWTTYVLDFSRVSYVGELKASLVSREAGTDEVLSFDYILLPCKWEADGMAEEASELEEFLGFRVGVELPQAQASRKVGRPQQAQKSKMQLWERKPHWQR</sequence>
<name>A0A9N8EIS5_9STRA</name>
<evidence type="ECO:0000313" key="2">
    <source>
        <dbReference type="EMBL" id="CAB9522412.1"/>
    </source>
</evidence>
<organism evidence="2 3">
    <name type="scientific">Seminavis robusta</name>
    <dbReference type="NCBI Taxonomy" id="568900"/>
    <lineage>
        <taxon>Eukaryota</taxon>
        <taxon>Sar</taxon>
        <taxon>Stramenopiles</taxon>
        <taxon>Ochrophyta</taxon>
        <taxon>Bacillariophyta</taxon>
        <taxon>Bacillariophyceae</taxon>
        <taxon>Bacillariophycidae</taxon>
        <taxon>Naviculales</taxon>
        <taxon>Naviculaceae</taxon>
        <taxon>Seminavis</taxon>
    </lineage>
</organism>